<evidence type="ECO:0000313" key="2">
    <source>
        <dbReference type="Proteomes" id="UP000011586"/>
    </source>
</evidence>
<protein>
    <submittedName>
        <fullName evidence="1">Uncharacterized protein</fullName>
    </submittedName>
</protein>
<dbReference type="AlphaFoldDB" id="M0EGD3"/>
<proteinExistence type="predicted"/>
<evidence type="ECO:0000313" key="1">
    <source>
        <dbReference type="EMBL" id="ELZ45942.1"/>
    </source>
</evidence>
<organism evidence="1 2">
    <name type="scientific">Halorubrum californiense DSM 19288</name>
    <dbReference type="NCBI Taxonomy" id="1227465"/>
    <lineage>
        <taxon>Archaea</taxon>
        <taxon>Methanobacteriati</taxon>
        <taxon>Methanobacteriota</taxon>
        <taxon>Stenosarchaea group</taxon>
        <taxon>Halobacteria</taxon>
        <taxon>Halobacteriales</taxon>
        <taxon>Haloferacaceae</taxon>
        <taxon>Halorubrum</taxon>
    </lineage>
</organism>
<reference evidence="1 2" key="1">
    <citation type="journal article" date="2014" name="PLoS Genet.">
        <title>Phylogenetically driven sequencing of extremely halophilic archaea reveals strategies for static and dynamic osmo-response.</title>
        <authorList>
            <person name="Becker E.A."/>
            <person name="Seitzer P.M."/>
            <person name="Tritt A."/>
            <person name="Larsen D."/>
            <person name="Krusor M."/>
            <person name="Yao A.I."/>
            <person name="Wu D."/>
            <person name="Madern D."/>
            <person name="Eisen J.A."/>
            <person name="Darling A.E."/>
            <person name="Facciotti M.T."/>
        </authorList>
    </citation>
    <scope>NUCLEOTIDE SEQUENCE [LARGE SCALE GENOMIC DNA]</scope>
    <source>
        <strain evidence="1 2">DSM 19288</strain>
    </source>
</reference>
<gene>
    <name evidence="1" type="ORF">C463_05910</name>
</gene>
<sequence>MIQGIVVAFGVLFERRAVVSVMSRLALVAVGCLVVVAGCLSGGSPACPAIGPDGERIDDPVCPDQQAGGLSLSLDQDDGTVRVVATNVGDEPVPVNPDRWVVFRNAADSGAPEWRAAANAPAGTYNLSVIELAPDETETWEIRYDPTAPDASDRRDAVVHRSGEYVFSLGANDRTYVAPFAIEE</sequence>
<name>M0EGD3_9EURY</name>
<accession>M0EGD3</accession>
<dbReference type="Proteomes" id="UP000011586">
    <property type="component" value="Unassembled WGS sequence"/>
</dbReference>
<dbReference type="EMBL" id="AOJK01000025">
    <property type="protein sequence ID" value="ELZ45942.1"/>
    <property type="molecule type" value="Genomic_DNA"/>
</dbReference>
<keyword evidence="2" id="KW-1185">Reference proteome</keyword>
<comment type="caution">
    <text evidence="1">The sequence shown here is derived from an EMBL/GenBank/DDBJ whole genome shotgun (WGS) entry which is preliminary data.</text>
</comment>
<dbReference type="PATRIC" id="fig|1227465.4.peg.1161"/>